<dbReference type="EMBL" id="JACIEW010000003">
    <property type="protein sequence ID" value="MBB4051837.1"/>
    <property type="molecule type" value="Genomic_DNA"/>
</dbReference>
<proteinExistence type="predicted"/>
<keyword evidence="2" id="KW-1185">Reference proteome</keyword>
<evidence type="ECO:0000313" key="1">
    <source>
        <dbReference type="EMBL" id="MBB4051837.1"/>
    </source>
</evidence>
<organism evidence="1 2">
    <name type="scientific">Devosia subaequoris</name>
    <dbReference type="NCBI Taxonomy" id="395930"/>
    <lineage>
        <taxon>Bacteria</taxon>
        <taxon>Pseudomonadati</taxon>
        <taxon>Pseudomonadota</taxon>
        <taxon>Alphaproteobacteria</taxon>
        <taxon>Hyphomicrobiales</taxon>
        <taxon>Devosiaceae</taxon>
        <taxon>Devosia</taxon>
    </lineage>
</organism>
<name>A0A7W6NBB2_9HYPH</name>
<comment type="caution">
    <text evidence="1">The sequence shown here is derived from an EMBL/GenBank/DDBJ whole genome shotgun (WGS) entry which is preliminary data.</text>
</comment>
<dbReference type="Proteomes" id="UP000547011">
    <property type="component" value="Unassembled WGS sequence"/>
</dbReference>
<accession>A0A7W6NBB2</accession>
<gene>
    <name evidence="1" type="ORF">GGR20_001479</name>
</gene>
<sequence length="116" mass="12611">MSPTPPLGPRALASYRRLEIEVTALQTALHSSRLTGPVTAPTVDALEAVRRRANKLFCRHAELPFFPPLAYSGPLSQTDLAVHVHRLAAAARQFGAYHADQLGEEDWDAIDDPAGD</sequence>
<dbReference type="AlphaFoldDB" id="A0A7W6NBB2"/>
<protein>
    <submittedName>
        <fullName evidence="1">Uncharacterized protein</fullName>
    </submittedName>
</protein>
<evidence type="ECO:0000313" key="2">
    <source>
        <dbReference type="Proteomes" id="UP000547011"/>
    </source>
</evidence>
<reference evidence="1 2" key="1">
    <citation type="submission" date="2020-08" db="EMBL/GenBank/DDBJ databases">
        <title>Genomic Encyclopedia of Type Strains, Phase IV (KMG-IV): sequencing the most valuable type-strain genomes for metagenomic binning, comparative biology and taxonomic classification.</title>
        <authorList>
            <person name="Goeker M."/>
        </authorList>
    </citation>
    <scope>NUCLEOTIDE SEQUENCE [LARGE SCALE GENOMIC DNA]</scope>
    <source>
        <strain evidence="1 2">DSM 23447</strain>
    </source>
</reference>
<dbReference type="RefSeq" id="WP_183310576.1">
    <property type="nucleotide sequence ID" value="NZ_JACIEW010000003.1"/>
</dbReference>